<name>A0A2H9TQT9_9FUNG</name>
<comment type="caution">
    <text evidence="2">The sequence shown here is derived from an EMBL/GenBank/DDBJ whole genome shotgun (WGS) entry which is preliminary data.</text>
</comment>
<gene>
    <name evidence="2" type="ORF">PSACC_00067</name>
</gene>
<dbReference type="AlphaFoldDB" id="A0A2H9TQT9"/>
<evidence type="ECO:0000313" key="3">
    <source>
        <dbReference type="Proteomes" id="UP000240830"/>
    </source>
</evidence>
<accession>A0A2H9TQT9</accession>
<keyword evidence="3" id="KW-1185">Reference proteome</keyword>
<reference evidence="2 3" key="1">
    <citation type="submission" date="2016-10" db="EMBL/GenBank/DDBJ databases">
        <title>The genome of Paramicrosporidium saccamoebae is the missing link in understanding Cryptomycota and Microsporidia evolution.</title>
        <authorList>
            <person name="Quandt C.A."/>
            <person name="Beaudet D."/>
            <person name="Corsaro D."/>
            <person name="Michel R."/>
            <person name="Corradi N."/>
            <person name="James T."/>
        </authorList>
    </citation>
    <scope>NUCLEOTIDE SEQUENCE [LARGE SCALE GENOMIC DNA]</scope>
    <source>
        <strain evidence="2 3">KSL3</strain>
    </source>
</reference>
<sequence length="234" mass="25926">MSVAASADLGSGAPSPLQPIMPTKHWTPRQQLQNLNDFLSLGPLDRWDFWASFASSFWAPGAVALRIRLGLEENDGVFEIPSTLVSQFFWTWSSSGAMRRLFFDTTQATEGSSVTGPTLASSHAVIESILLEGALLVRQQARIRCIFDLYGRITLLDLQVHAHDEYVLSAVAGSVLASNGLSMCRYGFPMSVYRQLELLLVVREMLGEVTKVTTVPWQAMGSKRARKKKHHSNE</sequence>
<evidence type="ECO:0000313" key="2">
    <source>
        <dbReference type="EMBL" id="PJF20111.1"/>
    </source>
</evidence>
<dbReference type="Pfam" id="PF01803">
    <property type="entry name" value="LIM_bind"/>
    <property type="match status" value="1"/>
</dbReference>
<organism evidence="2 3">
    <name type="scientific">Paramicrosporidium saccamoebae</name>
    <dbReference type="NCBI Taxonomy" id="1246581"/>
    <lineage>
        <taxon>Eukaryota</taxon>
        <taxon>Fungi</taxon>
        <taxon>Fungi incertae sedis</taxon>
        <taxon>Cryptomycota</taxon>
        <taxon>Cryptomycota incertae sedis</taxon>
        <taxon>Paramicrosporidium</taxon>
    </lineage>
</organism>
<protein>
    <submittedName>
        <fullName evidence="2">Uncharacterized protein</fullName>
    </submittedName>
</protein>
<dbReference type="Proteomes" id="UP000240830">
    <property type="component" value="Unassembled WGS sequence"/>
</dbReference>
<proteinExistence type="predicted"/>
<dbReference type="EMBL" id="MTSL01000007">
    <property type="protein sequence ID" value="PJF20111.1"/>
    <property type="molecule type" value="Genomic_DNA"/>
</dbReference>
<dbReference type="InterPro" id="IPR029005">
    <property type="entry name" value="LIM-bd/SEUSS"/>
</dbReference>
<evidence type="ECO:0000256" key="1">
    <source>
        <dbReference type="SAM" id="MobiDB-lite"/>
    </source>
</evidence>
<feature type="region of interest" description="Disordered" evidence="1">
    <location>
        <begin position="1"/>
        <end position="23"/>
    </location>
</feature>